<dbReference type="EMBL" id="MUKV01000048">
    <property type="protein sequence ID" value="OQS32269.1"/>
    <property type="molecule type" value="Genomic_DNA"/>
</dbReference>
<name>A0A1W0CBY3_9NEIS</name>
<sequence length="244" mass="26484">MGKRAWGLAGGLALLGLAWVSLPEPVRARLGLSVPVPAALVAGAAGTTAQPVKGEAPARAYQGLSFAVGDGPAPAAAPAEPLPESPAERQRKQALRQLGYAIDERFYRMPLAELRKLAAAGNVQALTHLAERYLFELDGKPRRPDFEPEMRYREEARAALQQAYRLGNRHAAAMISESYLLERQPLEAAAWNLVARRAGDTLSADWFLTTKDYRQLNAGQKAAATERAEQIWRELHPGAAQSKG</sequence>
<organism evidence="1 2">
    <name type="scientific">Chromobacterium haemolyticum</name>
    <dbReference type="NCBI Taxonomy" id="394935"/>
    <lineage>
        <taxon>Bacteria</taxon>
        <taxon>Pseudomonadati</taxon>
        <taxon>Pseudomonadota</taxon>
        <taxon>Betaproteobacteria</taxon>
        <taxon>Neisseriales</taxon>
        <taxon>Chromobacteriaceae</taxon>
        <taxon>Chromobacterium</taxon>
    </lineage>
</organism>
<accession>A0A1W0CBY3</accession>
<dbReference type="AlphaFoldDB" id="A0A1W0CBY3"/>
<dbReference type="RefSeq" id="WP_081556979.1">
    <property type="nucleotide sequence ID" value="NZ_MUKV01000048.1"/>
</dbReference>
<dbReference type="Proteomes" id="UP000192721">
    <property type="component" value="Unassembled WGS sequence"/>
</dbReference>
<evidence type="ECO:0000313" key="2">
    <source>
        <dbReference type="Proteomes" id="UP000192721"/>
    </source>
</evidence>
<evidence type="ECO:0000313" key="1">
    <source>
        <dbReference type="EMBL" id="OQS32269.1"/>
    </source>
</evidence>
<comment type="caution">
    <text evidence="1">The sequence shown here is derived from an EMBL/GenBank/DDBJ whole genome shotgun (WGS) entry which is preliminary data.</text>
</comment>
<evidence type="ECO:0008006" key="3">
    <source>
        <dbReference type="Google" id="ProtNLM"/>
    </source>
</evidence>
<protein>
    <recommendedName>
        <fullName evidence="3">Sel1 repeat family protein</fullName>
    </recommendedName>
</protein>
<proteinExistence type="predicted"/>
<gene>
    <name evidence="1" type="ORF">B0T45_21980</name>
</gene>
<reference evidence="1 2" key="1">
    <citation type="submission" date="2017-02" db="EMBL/GenBank/DDBJ databases">
        <title>Chromobacterium haemolyticum H5244.</title>
        <authorList>
            <person name="Gulvik C.A."/>
        </authorList>
    </citation>
    <scope>NUCLEOTIDE SEQUENCE [LARGE SCALE GENOMIC DNA]</scope>
    <source>
        <strain evidence="1 2">H5244</strain>
    </source>
</reference>